<dbReference type="GO" id="GO:0031177">
    <property type="term" value="F:phosphopantetheine binding"/>
    <property type="evidence" value="ECO:0007669"/>
    <property type="project" value="InterPro"/>
</dbReference>
<dbReference type="InterPro" id="IPR045851">
    <property type="entry name" value="AMP-bd_C_sf"/>
</dbReference>
<evidence type="ECO:0000313" key="6">
    <source>
        <dbReference type="Proteomes" id="UP000258309"/>
    </source>
</evidence>
<dbReference type="InterPro" id="IPR020806">
    <property type="entry name" value="PKS_PP-bd"/>
</dbReference>
<evidence type="ECO:0000256" key="1">
    <source>
        <dbReference type="ARBA" id="ARBA00022450"/>
    </source>
</evidence>
<protein>
    <recommendedName>
        <fullName evidence="4">Carrier domain-containing protein</fullName>
    </recommendedName>
</protein>
<dbReference type="Gene3D" id="2.30.38.10">
    <property type="entry name" value="Luciferase, Domain 3"/>
    <property type="match status" value="1"/>
</dbReference>
<comment type="caution">
    <text evidence="5">The sequence shown here is derived from an EMBL/GenBank/DDBJ whole genome shotgun (WGS) entry which is preliminary data.</text>
</comment>
<dbReference type="OMA" id="QIENLAW"/>
<accession>A0A3E2GS84</accession>
<dbReference type="InterPro" id="IPR006162">
    <property type="entry name" value="Ppantetheine_attach_site"/>
</dbReference>
<dbReference type="Gene3D" id="3.30.300.30">
    <property type="match status" value="1"/>
</dbReference>
<dbReference type="OrthoDB" id="416786at2759"/>
<keyword evidence="6" id="KW-1185">Reference proteome</keyword>
<name>A0A3E2GS84_SCYLI</name>
<dbReference type="InterPro" id="IPR023213">
    <property type="entry name" value="CAT-like_dom_sf"/>
</dbReference>
<dbReference type="Gene3D" id="1.10.1200.10">
    <property type="entry name" value="ACP-like"/>
    <property type="match status" value="1"/>
</dbReference>
<evidence type="ECO:0000256" key="2">
    <source>
        <dbReference type="ARBA" id="ARBA00022553"/>
    </source>
</evidence>
<dbReference type="Pfam" id="PF00668">
    <property type="entry name" value="Condensation"/>
    <property type="match status" value="1"/>
</dbReference>
<reference evidence="5 6" key="1">
    <citation type="submission" date="2018-05" db="EMBL/GenBank/DDBJ databases">
        <title>Draft genome sequence of Scytalidium lignicola DSM 105466, a ubiquitous saprotrophic fungus.</title>
        <authorList>
            <person name="Buettner E."/>
            <person name="Gebauer A.M."/>
            <person name="Hofrichter M."/>
            <person name="Liers C."/>
            <person name="Kellner H."/>
        </authorList>
    </citation>
    <scope>NUCLEOTIDE SEQUENCE [LARGE SCALE GENOMIC DNA]</scope>
    <source>
        <strain evidence="5 6">DSM 105466</strain>
    </source>
</reference>
<dbReference type="Gene3D" id="3.30.559.10">
    <property type="entry name" value="Chloramphenicol acetyltransferase-like domain"/>
    <property type="match status" value="1"/>
</dbReference>
<gene>
    <name evidence="5" type="ORF">B7463_g12404</name>
</gene>
<feature type="domain" description="Carrier" evidence="4">
    <location>
        <begin position="776"/>
        <end position="852"/>
    </location>
</feature>
<dbReference type="AlphaFoldDB" id="A0A3E2GS84"/>
<dbReference type="FunFam" id="1.10.1200.10:FF:000005">
    <property type="entry name" value="Nonribosomal peptide synthetase 1"/>
    <property type="match status" value="1"/>
</dbReference>
<dbReference type="STRING" id="5539.A0A3E2GS84"/>
<dbReference type="InterPro" id="IPR001242">
    <property type="entry name" value="Condensation_dom"/>
</dbReference>
<dbReference type="Pfam" id="PF00550">
    <property type="entry name" value="PP-binding"/>
    <property type="match status" value="1"/>
</dbReference>
<dbReference type="InterPro" id="IPR036736">
    <property type="entry name" value="ACP-like_sf"/>
</dbReference>
<dbReference type="InterPro" id="IPR000873">
    <property type="entry name" value="AMP-dep_synth/lig_dom"/>
</dbReference>
<proteinExistence type="predicted"/>
<keyword evidence="2" id="KW-0597">Phosphoprotein</keyword>
<dbReference type="SUPFAM" id="SSF56801">
    <property type="entry name" value="Acetyl-CoA synthetase-like"/>
    <property type="match status" value="1"/>
</dbReference>
<dbReference type="PROSITE" id="PS00012">
    <property type="entry name" value="PHOSPHOPANTETHEINE"/>
    <property type="match status" value="1"/>
</dbReference>
<evidence type="ECO:0000256" key="3">
    <source>
        <dbReference type="ARBA" id="ARBA00022598"/>
    </source>
</evidence>
<dbReference type="FunFam" id="3.40.50.12780:FF:000014">
    <property type="entry name" value="Nonribosomal peptide synthetase 1"/>
    <property type="match status" value="1"/>
</dbReference>
<dbReference type="InterPro" id="IPR009081">
    <property type="entry name" value="PP-bd_ACP"/>
</dbReference>
<keyword evidence="1" id="KW-0596">Phosphopantetheine</keyword>
<evidence type="ECO:0000259" key="4">
    <source>
        <dbReference type="PROSITE" id="PS50075"/>
    </source>
</evidence>
<dbReference type="SMART" id="SM00823">
    <property type="entry name" value="PKS_PP"/>
    <property type="match status" value="1"/>
</dbReference>
<dbReference type="GO" id="GO:0016874">
    <property type="term" value="F:ligase activity"/>
    <property type="evidence" value="ECO:0007669"/>
    <property type="project" value="UniProtKB-KW"/>
</dbReference>
<dbReference type="SUPFAM" id="SSF47336">
    <property type="entry name" value="ACP-like"/>
    <property type="match status" value="1"/>
</dbReference>
<dbReference type="PROSITE" id="PS50075">
    <property type="entry name" value="CARRIER"/>
    <property type="match status" value="1"/>
</dbReference>
<dbReference type="Pfam" id="PF00501">
    <property type="entry name" value="AMP-binding"/>
    <property type="match status" value="1"/>
</dbReference>
<sequence>MILDQQRSGKVCMFPISNPIPRKQDDELQHVEIHLPPYALVQRFLRDYNISISSLFSFSWGLVLQLYTNAEMSIFGYMDKTTQNNSQDHLGTNIRICFLDVDDTAPVLKAMREVDFGSNYQTRPAAQPYDTSTLGNGGYNTVIAQKLKTSTSARLEFVNQCSFDLIIVVEIDELTIQASLFFRAPAVCHVRAATATLGHAIAGILRNPNGILRDLDLCSDQDITLLRKWNQQIPERPRCCIHDVISQQTHENPKNSAIDSWDGHLSYGELDRISSCLAVYLSSLGVGPEIFVPLCFEKPKWAIVAILGVIKAGGAYVLMDPSNPIEGMRSICQDLDARWVISSSQNRQVAEMLNDQVVVLDDTKARWKEDHRYDPVNIGPQNALYAVFTSGSTGKPKGVVIEHSAFYARAMASITELTLSHNSRVLQFSSFASQISNQDVLFTLMCGGCICIPSELDRLNHLESFIDRYNVNWACLTPSVVDLLEPRNLPSLQVLVIEGELMSPSTIATWANKVHLFNVYGSSETAGVNALCQVMPNSDPMNIGHGVGSVLWIVDIRNLNKLAPIGAIGEIVVESSAIGRGYIKDGQRTNVSFLQDLKWIGLFRTGTRQRLYRTGDLARYNSDGTLSFLGRKDDQVKIHGQSVELTKIEYHMGKLLANLDMGKTKAIQVVAEVVTPQNCNCPVLVAFLCMGSGTDLSQLPVEFDANLRQVIADLAKRLEDVLPSHMLPRAYVIINEMPMTLGGKKDRWQLRERGTSMTWEQMMELNPAQGGGEYQRPQTSKERQLQRLLAQALQINGDRISVNDNFFRMGGDSIIAMQLVSLARRGGLSFTVADVFRHPRLVDLAQQATILEGNDDINYTVAAFSLLKASIDKITARRQAANLCGVQIDKVGDVLPCTPLQEGILALTKHAVDFTERKVLQLCDDIELYRLQNALEQIIAVMPILRTRIVNLPEQGLGQVVVNEPFLWGVSSNLDTYLREDEGQLMGLGLPLAQFGIVDDRETCRRFLIWSIHHAVCDAWSMNLLLVAMEGHTKVMKSIHWFPSKSSLNMWSKLIEKP</sequence>
<feature type="non-terminal residue" evidence="5">
    <location>
        <position position="1"/>
    </location>
</feature>
<dbReference type="PANTHER" id="PTHR45527:SF16">
    <property type="entry name" value="NONRIBOSOMAL PEPTIDE SYNTHASE ATNA-RELATED"/>
    <property type="match status" value="1"/>
</dbReference>
<dbReference type="CDD" id="cd05918">
    <property type="entry name" value="A_NRPS_SidN3_like"/>
    <property type="match status" value="1"/>
</dbReference>
<organism evidence="5 6">
    <name type="scientific">Scytalidium lignicola</name>
    <name type="common">Hyphomycete</name>
    <dbReference type="NCBI Taxonomy" id="5539"/>
    <lineage>
        <taxon>Eukaryota</taxon>
        <taxon>Fungi</taxon>
        <taxon>Dikarya</taxon>
        <taxon>Ascomycota</taxon>
        <taxon>Pezizomycotina</taxon>
        <taxon>Leotiomycetes</taxon>
        <taxon>Leotiomycetes incertae sedis</taxon>
        <taxon>Scytalidium</taxon>
    </lineage>
</organism>
<dbReference type="Gene3D" id="3.40.50.980">
    <property type="match status" value="2"/>
</dbReference>
<dbReference type="GO" id="GO:0005737">
    <property type="term" value="C:cytoplasm"/>
    <property type="evidence" value="ECO:0007669"/>
    <property type="project" value="TreeGrafter"/>
</dbReference>
<dbReference type="Proteomes" id="UP000258309">
    <property type="component" value="Unassembled WGS sequence"/>
</dbReference>
<dbReference type="PANTHER" id="PTHR45527">
    <property type="entry name" value="NONRIBOSOMAL PEPTIDE SYNTHETASE"/>
    <property type="match status" value="1"/>
</dbReference>
<keyword evidence="3" id="KW-0436">Ligase</keyword>
<dbReference type="GO" id="GO:0043041">
    <property type="term" value="P:amino acid activation for nonribosomal peptide biosynthetic process"/>
    <property type="evidence" value="ECO:0007669"/>
    <property type="project" value="TreeGrafter"/>
</dbReference>
<dbReference type="EMBL" id="NCSJ02000555">
    <property type="protein sequence ID" value="RFU23936.1"/>
    <property type="molecule type" value="Genomic_DNA"/>
</dbReference>
<dbReference type="GO" id="GO:0044550">
    <property type="term" value="P:secondary metabolite biosynthetic process"/>
    <property type="evidence" value="ECO:0007669"/>
    <property type="project" value="TreeGrafter"/>
</dbReference>
<dbReference type="SMART" id="SM01294">
    <property type="entry name" value="PKS_PP_betabranch"/>
    <property type="match status" value="1"/>
</dbReference>
<dbReference type="SUPFAM" id="SSF52777">
    <property type="entry name" value="CoA-dependent acyltransferases"/>
    <property type="match status" value="1"/>
</dbReference>
<evidence type="ECO:0000313" key="5">
    <source>
        <dbReference type="EMBL" id="RFU23936.1"/>
    </source>
</evidence>
<feature type="non-terminal residue" evidence="5">
    <location>
        <position position="1058"/>
    </location>
</feature>